<dbReference type="EMBL" id="UINC01070459">
    <property type="protein sequence ID" value="SVC04620.1"/>
    <property type="molecule type" value="Genomic_DNA"/>
</dbReference>
<organism evidence="1">
    <name type="scientific">marine metagenome</name>
    <dbReference type="NCBI Taxonomy" id="408172"/>
    <lineage>
        <taxon>unclassified sequences</taxon>
        <taxon>metagenomes</taxon>
        <taxon>ecological metagenomes</taxon>
    </lineage>
</organism>
<gene>
    <name evidence="1" type="ORF">METZ01_LOCUS257474</name>
</gene>
<protein>
    <recommendedName>
        <fullName evidence="2">THAP4-like heme-binding beta-barrel domain-containing protein</fullName>
    </recommendedName>
</protein>
<reference evidence="1" key="1">
    <citation type="submission" date="2018-05" db="EMBL/GenBank/DDBJ databases">
        <authorList>
            <person name="Lanie J.A."/>
            <person name="Ng W.-L."/>
            <person name="Kazmierczak K.M."/>
            <person name="Andrzejewski T.M."/>
            <person name="Davidsen T.M."/>
            <person name="Wayne K.J."/>
            <person name="Tettelin H."/>
            <person name="Glass J.I."/>
            <person name="Rusch D."/>
            <person name="Podicherti R."/>
            <person name="Tsui H.-C.T."/>
            <person name="Winkler M.E."/>
        </authorList>
    </citation>
    <scope>NUCLEOTIDE SEQUENCE</scope>
</reference>
<dbReference type="AlphaFoldDB" id="A0A382IY13"/>
<evidence type="ECO:0000313" key="1">
    <source>
        <dbReference type="EMBL" id="SVC04620.1"/>
    </source>
</evidence>
<evidence type="ECO:0008006" key="2">
    <source>
        <dbReference type="Google" id="ProtNLM"/>
    </source>
</evidence>
<accession>A0A382IY13</accession>
<name>A0A382IY13_9ZZZZ</name>
<proteinExistence type="predicted"/>
<sequence>MKNFRLTILLLISSLISLEIYSDEPITTVIGDVGMTEVNHSEAFNQMKKMLGKWEGKLTQYTGSVIDTTSEFRLVSGGNTITEKLVEDGVEMLTTYADKNGELIVKHYCALGTQPIFKVSDVSNQSVEVKLDDSLSNYHPEHHSYVNSIKWTVNPINTSSAVVDSTIYLDGELRVQQSVIKRVN</sequence>